<proteinExistence type="inferred from homology"/>
<protein>
    <recommendedName>
        <fullName evidence="9">Transport permease protein</fullName>
    </recommendedName>
</protein>
<gene>
    <name evidence="11" type="ORF">DQQ10_00680</name>
</gene>
<dbReference type="EMBL" id="QMFY01000001">
    <property type="protein sequence ID" value="RAW02658.1"/>
    <property type="molecule type" value="Genomic_DNA"/>
</dbReference>
<accession>A0A364Y9R8</accession>
<comment type="similarity">
    <text evidence="2 9">Belongs to the ABC-2 integral membrane protein family.</text>
</comment>
<sequence length="276" mass="31981">METASKREYVIGPDNTSFFNWKELWDYRELFYFFTWRDVKVKYKQTALGLIWVFLQPVFMVLIFTFSLRMVLNYESSLPYPVFVFSGLVLWNFFSAGVNNAGNSMVSQSNIIKKIYFPRLVIPLSAVISAGFDMLIALLIFIITLFFFQVPVNLSVVYYWPAAILITLIASVGAGCWLSALMVKYRDFRYVIPFLLQALLFLTPIIYPITPRTSIWVTYVMAMNPMFAAIWFFRTPMMFDTTPNTLLLVSVISGVLLFLIGTGYFKRTERYFADLA</sequence>
<dbReference type="PANTHER" id="PTHR30413">
    <property type="entry name" value="INNER MEMBRANE TRANSPORT PERMEASE"/>
    <property type="match status" value="1"/>
</dbReference>
<keyword evidence="5" id="KW-0997">Cell inner membrane</keyword>
<dbReference type="GO" id="GO:0140359">
    <property type="term" value="F:ABC-type transporter activity"/>
    <property type="evidence" value="ECO:0007669"/>
    <property type="project" value="InterPro"/>
</dbReference>
<keyword evidence="6 9" id="KW-0812">Transmembrane</keyword>
<keyword evidence="4 9" id="KW-1003">Cell membrane</keyword>
<feature type="domain" description="ABC transmembrane type-2" evidence="10">
    <location>
        <begin position="48"/>
        <end position="268"/>
    </location>
</feature>
<dbReference type="InterPro" id="IPR013525">
    <property type="entry name" value="ABC2_TM"/>
</dbReference>
<feature type="transmembrane region" description="Helical" evidence="9">
    <location>
        <begin position="245"/>
        <end position="265"/>
    </location>
</feature>
<feature type="transmembrane region" description="Helical" evidence="9">
    <location>
        <begin position="190"/>
        <end position="209"/>
    </location>
</feature>
<dbReference type="OrthoDB" id="9786910at2"/>
<feature type="transmembrane region" description="Helical" evidence="9">
    <location>
        <begin position="80"/>
        <end position="99"/>
    </location>
</feature>
<evidence type="ECO:0000313" key="11">
    <source>
        <dbReference type="EMBL" id="RAW02658.1"/>
    </source>
</evidence>
<name>A0A364Y9R8_9BACT</name>
<keyword evidence="12" id="KW-1185">Reference proteome</keyword>
<evidence type="ECO:0000256" key="9">
    <source>
        <dbReference type="RuleBase" id="RU361157"/>
    </source>
</evidence>
<evidence type="ECO:0000256" key="4">
    <source>
        <dbReference type="ARBA" id="ARBA00022475"/>
    </source>
</evidence>
<dbReference type="RefSeq" id="WP_112744875.1">
    <property type="nucleotide sequence ID" value="NZ_QMFY01000001.1"/>
</dbReference>
<evidence type="ECO:0000256" key="6">
    <source>
        <dbReference type="ARBA" id="ARBA00022692"/>
    </source>
</evidence>
<feature type="transmembrane region" description="Helical" evidence="9">
    <location>
        <begin position="47"/>
        <end position="68"/>
    </location>
</feature>
<comment type="subcellular location">
    <subcellularLocation>
        <location evidence="1">Cell inner membrane</location>
        <topology evidence="1">Multi-pass membrane protein</topology>
    </subcellularLocation>
    <subcellularLocation>
        <location evidence="9">Cell membrane</location>
        <topology evidence="9">Multi-pass membrane protein</topology>
    </subcellularLocation>
</comment>
<evidence type="ECO:0000256" key="3">
    <source>
        <dbReference type="ARBA" id="ARBA00022448"/>
    </source>
</evidence>
<keyword evidence="8 9" id="KW-0472">Membrane</keyword>
<dbReference type="Proteomes" id="UP000251889">
    <property type="component" value="Unassembled WGS sequence"/>
</dbReference>
<dbReference type="Pfam" id="PF01061">
    <property type="entry name" value="ABC2_membrane"/>
    <property type="match status" value="1"/>
</dbReference>
<evidence type="ECO:0000256" key="5">
    <source>
        <dbReference type="ARBA" id="ARBA00022519"/>
    </source>
</evidence>
<dbReference type="AlphaFoldDB" id="A0A364Y9R8"/>
<evidence type="ECO:0000256" key="8">
    <source>
        <dbReference type="ARBA" id="ARBA00023136"/>
    </source>
</evidence>
<evidence type="ECO:0000313" key="12">
    <source>
        <dbReference type="Proteomes" id="UP000251889"/>
    </source>
</evidence>
<feature type="transmembrane region" description="Helical" evidence="9">
    <location>
        <begin position="160"/>
        <end position="183"/>
    </location>
</feature>
<dbReference type="PRINTS" id="PR00164">
    <property type="entry name" value="ABC2TRNSPORT"/>
</dbReference>
<dbReference type="PANTHER" id="PTHR30413:SF8">
    <property type="entry name" value="TRANSPORT PERMEASE PROTEIN"/>
    <property type="match status" value="1"/>
</dbReference>
<dbReference type="InterPro" id="IPR000412">
    <property type="entry name" value="ABC_2_transport"/>
</dbReference>
<reference evidence="11 12" key="1">
    <citation type="submission" date="2018-06" db="EMBL/GenBank/DDBJ databases">
        <title>Chryseolinea flavus sp. nov., a member of the phylum Bacteroidetes isolated from soil.</title>
        <authorList>
            <person name="Li Y."/>
            <person name="Wang J."/>
        </authorList>
    </citation>
    <scope>NUCLEOTIDE SEQUENCE [LARGE SCALE GENOMIC DNA]</scope>
    <source>
        <strain evidence="11 12">SDU1-6</strain>
    </source>
</reference>
<evidence type="ECO:0000256" key="7">
    <source>
        <dbReference type="ARBA" id="ARBA00022989"/>
    </source>
</evidence>
<dbReference type="InterPro" id="IPR047817">
    <property type="entry name" value="ABC2_TM_bact-type"/>
</dbReference>
<evidence type="ECO:0000256" key="1">
    <source>
        <dbReference type="ARBA" id="ARBA00004429"/>
    </source>
</evidence>
<comment type="caution">
    <text evidence="11">The sequence shown here is derived from an EMBL/GenBank/DDBJ whole genome shotgun (WGS) entry which is preliminary data.</text>
</comment>
<evidence type="ECO:0000256" key="2">
    <source>
        <dbReference type="ARBA" id="ARBA00007783"/>
    </source>
</evidence>
<feature type="transmembrane region" description="Helical" evidence="9">
    <location>
        <begin position="120"/>
        <end position="148"/>
    </location>
</feature>
<dbReference type="PROSITE" id="PS51012">
    <property type="entry name" value="ABC_TM2"/>
    <property type="match status" value="1"/>
</dbReference>
<feature type="transmembrane region" description="Helical" evidence="9">
    <location>
        <begin position="215"/>
        <end position="233"/>
    </location>
</feature>
<dbReference type="GO" id="GO:0015920">
    <property type="term" value="P:lipopolysaccharide transport"/>
    <property type="evidence" value="ECO:0007669"/>
    <property type="project" value="TreeGrafter"/>
</dbReference>
<organism evidence="11 12">
    <name type="scientific">Pseudochryseolinea flava</name>
    <dbReference type="NCBI Taxonomy" id="2059302"/>
    <lineage>
        <taxon>Bacteria</taxon>
        <taxon>Pseudomonadati</taxon>
        <taxon>Bacteroidota</taxon>
        <taxon>Cytophagia</taxon>
        <taxon>Cytophagales</taxon>
        <taxon>Fulvivirgaceae</taxon>
        <taxon>Pseudochryseolinea</taxon>
    </lineage>
</organism>
<dbReference type="GO" id="GO:0043190">
    <property type="term" value="C:ATP-binding cassette (ABC) transporter complex"/>
    <property type="evidence" value="ECO:0007669"/>
    <property type="project" value="InterPro"/>
</dbReference>
<evidence type="ECO:0000259" key="10">
    <source>
        <dbReference type="PROSITE" id="PS51012"/>
    </source>
</evidence>
<keyword evidence="7 9" id="KW-1133">Transmembrane helix</keyword>
<keyword evidence="3 9" id="KW-0813">Transport</keyword>